<reference evidence="1 2" key="1">
    <citation type="submission" date="2015-07" db="EMBL/GenBank/DDBJ databases">
        <title>Genome sequence of Ornatilinea apprima DSM 23815.</title>
        <authorList>
            <person name="Hemp J."/>
            <person name="Ward L.M."/>
            <person name="Pace L.A."/>
            <person name="Fischer W.W."/>
        </authorList>
    </citation>
    <scope>NUCLEOTIDE SEQUENCE [LARGE SCALE GENOMIC DNA]</scope>
    <source>
        <strain evidence="1 2">P3M-1</strain>
    </source>
</reference>
<protein>
    <recommendedName>
        <fullName evidence="3">DUF4914 domain-containing protein</fullName>
    </recommendedName>
</protein>
<dbReference type="Pfam" id="PF16260">
    <property type="entry name" value="DUF4914"/>
    <property type="match status" value="1"/>
</dbReference>
<gene>
    <name evidence="1" type="ORF">ADN00_07530</name>
</gene>
<evidence type="ECO:0008006" key="3">
    <source>
        <dbReference type="Google" id="ProtNLM"/>
    </source>
</evidence>
<keyword evidence="2" id="KW-1185">Reference proteome</keyword>
<dbReference type="Proteomes" id="UP000050417">
    <property type="component" value="Unassembled WGS sequence"/>
</dbReference>
<comment type="caution">
    <text evidence="1">The sequence shown here is derived from an EMBL/GenBank/DDBJ whole genome shotgun (WGS) entry which is preliminary data.</text>
</comment>
<dbReference type="SUPFAM" id="SSF53795">
    <property type="entry name" value="PEP carboxykinase-like"/>
    <property type="match status" value="1"/>
</dbReference>
<accession>A0A0P6XT79</accession>
<evidence type="ECO:0000313" key="2">
    <source>
        <dbReference type="Proteomes" id="UP000050417"/>
    </source>
</evidence>
<name>A0A0P6XT79_9CHLR</name>
<dbReference type="OrthoDB" id="9763944at2"/>
<dbReference type="AlphaFoldDB" id="A0A0P6XT79"/>
<dbReference type="InterPro" id="IPR032583">
    <property type="entry name" value="DUF4914"/>
</dbReference>
<evidence type="ECO:0000313" key="1">
    <source>
        <dbReference type="EMBL" id="KPL78300.1"/>
    </source>
</evidence>
<organism evidence="1 2">
    <name type="scientific">Ornatilinea apprima</name>
    <dbReference type="NCBI Taxonomy" id="1134406"/>
    <lineage>
        <taxon>Bacteria</taxon>
        <taxon>Bacillati</taxon>
        <taxon>Chloroflexota</taxon>
        <taxon>Anaerolineae</taxon>
        <taxon>Anaerolineales</taxon>
        <taxon>Anaerolineaceae</taxon>
        <taxon>Ornatilinea</taxon>
    </lineage>
</organism>
<dbReference type="EMBL" id="LGCL01000019">
    <property type="protein sequence ID" value="KPL78300.1"/>
    <property type="molecule type" value="Genomic_DNA"/>
</dbReference>
<dbReference type="RefSeq" id="WP_075062367.1">
    <property type="nucleotide sequence ID" value="NZ_LGCL01000019.1"/>
</dbReference>
<sequence>MWQKLNPPEEIAEIFRSAPKVVVASTLDELFALSTGTPDNSFYEVAYDVPGKGQTVEATVARVRNGIAVNYVEPYMRRRDPDSLVVGDEDATDKLTYKQIYGEEFEPVRASALEWLKGQELAVFAFTAGQPGMGVDALAIAPLNAGFFALGLAMLQGITPVEELDADFQPKAVLFVAPPFRHTHFKGKQIVVHNRRPDLYEIFSFNLYPGPSAKKGVYGIVIDIGAREGWVAPHCSTVVVVTPYDNAIVIMHEGASGGGKSEMLEQAHRESDGRLLLGENVITGEKRYVTIPRTCDLKPVTDDMAICHPSLQRYHGRMRVTDAEDAWFVRVNHIDSYGVDPSLERITAQPSQPLLFLNIDAAPNSRALIWEHIQDAPGKPCPNPRVIVPRNLVPNVIKEPVTVDVRSFGVRTPPCTKENPTYGIIGLFHILPPALAWLWRLVSPRGYDNPSIVSEEGMSSEGVGSYWPFAAGKMVRQANLLLEQFDQFRQMRYILTPNQYIGAWRVGFMPQWLAREYLARRGNAKFRPEHIRAARSPLLGYALHNVHVEGYQIPRWFLQVDTQPEVGVEAYDQGASMLRDFFLRCLKDFNQPDLTPLGRQIIECCLDGGIVSDYEALIKAE</sequence>
<dbReference type="PATRIC" id="fig|1134406.4.peg.3332"/>
<proteinExistence type="predicted"/>